<dbReference type="PROSITE" id="PS50885">
    <property type="entry name" value="HAMP"/>
    <property type="match status" value="1"/>
</dbReference>
<dbReference type="Pfam" id="PF00512">
    <property type="entry name" value="HisKA"/>
    <property type="match status" value="1"/>
</dbReference>
<sequence>MKHSLRTKLSLTIALIMLLTVASISFLSNILIEKEFTNYLTIQQEKRTQEITDSLSQQYNMDTKTWDADFVHTIGMYALYDGYIVKVYDLQNQTIWDAETCDMSLCIKVMDDISHRMEMKYPQMNGEFMSKTISITKDGAVIGTVQISYFGPYFLSADDFQFLNALNTILIGIGIFSLVFSVIVGSILAKRLSSPILNTVTVTKQISDGDYDVRIAEGSNTRELNELIVAVNHLADSLGKQESLRKQLTSDVAHELRTPLTSIGTHIEAMIEGIWEPTNERLQSCHDEILRIGKIIQDLENLAKVESDNLKLDKTQINLTELSEKAVGNFEAEIAKKKLNVSIVGDNSVITADQNRISQVLINLVSNAVKYTPENGRIKIFISEDKQFIRLSVSDNGIGIPKDELPYVFERFYRADKSRNRMTGGSGIGLAIVKSIVTAHGGVVEAKSILNECSSFIIKLPKNKMEQE</sequence>
<evidence type="ECO:0000256" key="8">
    <source>
        <dbReference type="SAM" id="Phobius"/>
    </source>
</evidence>
<dbReference type="InterPro" id="IPR050351">
    <property type="entry name" value="BphY/WalK/GraS-like"/>
</dbReference>
<evidence type="ECO:0000256" key="7">
    <source>
        <dbReference type="ARBA" id="ARBA00023012"/>
    </source>
</evidence>
<reference evidence="11 12" key="1">
    <citation type="journal article" date="2020" name="mSystems">
        <title>Defining Genomic and Predicted Metabolic Features of the Acetobacterium Genus.</title>
        <authorList>
            <person name="Ross D.E."/>
            <person name="Marshall C.W."/>
            <person name="Gulliver D."/>
            <person name="May H.D."/>
            <person name="Norman R.S."/>
        </authorList>
    </citation>
    <scope>NUCLEOTIDE SEQUENCE [LARGE SCALE GENOMIC DNA]</scope>
    <source>
        <strain evidence="11 12">DSM 4132</strain>
    </source>
</reference>
<evidence type="ECO:0000256" key="5">
    <source>
        <dbReference type="ARBA" id="ARBA00022679"/>
    </source>
</evidence>
<dbReference type="InterPro" id="IPR004358">
    <property type="entry name" value="Sig_transdc_His_kin-like_C"/>
</dbReference>
<organism evidence="11 12">
    <name type="scientific">Acetobacterium malicum</name>
    <dbReference type="NCBI Taxonomy" id="52692"/>
    <lineage>
        <taxon>Bacteria</taxon>
        <taxon>Bacillati</taxon>
        <taxon>Bacillota</taxon>
        <taxon>Clostridia</taxon>
        <taxon>Eubacteriales</taxon>
        <taxon>Eubacteriaceae</taxon>
        <taxon>Acetobacterium</taxon>
    </lineage>
</organism>
<evidence type="ECO:0000256" key="4">
    <source>
        <dbReference type="ARBA" id="ARBA00022553"/>
    </source>
</evidence>
<evidence type="ECO:0000256" key="6">
    <source>
        <dbReference type="ARBA" id="ARBA00022777"/>
    </source>
</evidence>
<dbReference type="PANTHER" id="PTHR45453:SF1">
    <property type="entry name" value="PHOSPHATE REGULON SENSOR PROTEIN PHOR"/>
    <property type="match status" value="1"/>
</dbReference>
<dbReference type="CDD" id="cd00082">
    <property type="entry name" value="HisKA"/>
    <property type="match status" value="1"/>
</dbReference>
<dbReference type="InterPro" id="IPR003661">
    <property type="entry name" value="HisK_dim/P_dom"/>
</dbReference>
<dbReference type="SMART" id="SM00304">
    <property type="entry name" value="HAMP"/>
    <property type="match status" value="1"/>
</dbReference>
<evidence type="ECO:0000256" key="2">
    <source>
        <dbReference type="ARBA" id="ARBA00004370"/>
    </source>
</evidence>
<dbReference type="CDD" id="cd00075">
    <property type="entry name" value="HATPase"/>
    <property type="match status" value="1"/>
</dbReference>
<evidence type="ECO:0000256" key="1">
    <source>
        <dbReference type="ARBA" id="ARBA00000085"/>
    </source>
</evidence>
<dbReference type="PROSITE" id="PS50109">
    <property type="entry name" value="HIS_KIN"/>
    <property type="match status" value="1"/>
</dbReference>
<keyword evidence="7" id="KW-0902">Two-component regulatory system</keyword>
<dbReference type="SUPFAM" id="SSF55874">
    <property type="entry name" value="ATPase domain of HSP90 chaperone/DNA topoisomerase II/histidine kinase"/>
    <property type="match status" value="1"/>
</dbReference>
<accession>A0ABR6YU23</accession>
<keyword evidence="8" id="KW-0812">Transmembrane</keyword>
<name>A0ABR6YU23_9FIRM</name>
<keyword evidence="6" id="KW-0418">Kinase</keyword>
<evidence type="ECO:0000259" key="10">
    <source>
        <dbReference type="PROSITE" id="PS50885"/>
    </source>
</evidence>
<dbReference type="InterPro" id="IPR003594">
    <property type="entry name" value="HATPase_dom"/>
</dbReference>
<dbReference type="InterPro" id="IPR005467">
    <property type="entry name" value="His_kinase_dom"/>
</dbReference>
<feature type="domain" description="HAMP" evidence="10">
    <location>
        <begin position="190"/>
        <end position="243"/>
    </location>
</feature>
<comment type="subcellular location">
    <subcellularLocation>
        <location evidence="2">Membrane</location>
    </subcellularLocation>
</comment>
<evidence type="ECO:0000313" key="11">
    <source>
        <dbReference type="EMBL" id="MBC3898691.1"/>
    </source>
</evidence>
<dbReference type="SUPFAM" id="SSF47384">
    <property type="entry name" value="Homodimeric domain of signal transducing histidine kinase"/>
    <property type="match status" value="1"/>
</dbReference>
<keyword evidence="12" id="KW-1185">Reference proteome</keyword>
<keyword evidence="8" id="KW-0472">Membrane</keyword>
<feature type="transmembrane region" description="Helical" evidence="8">
    <location>
        <begin position="12"/>
        <end position="32"/>
    </location>
</feature>
<dbReference type="Gene3D" id="3.30.565.10">
    <property type="entry name" value="Histidine kinase-like ATPase, C-terminal domain"/>
    <property type="match status" value="1"/>
</dbReference>
<dbReference type="Pfam" id="PF02518">
    <property type="entry name" value="HATPase_c"/>
    <property type="match status" value="1"/>
</dbReference>
<dbReference type="InterPro" id="IPR003660">
    <property type="entry name" value="HAMP_dom"/>
</dbReference>
<dbReference type="InterPro" id="IPR036097">
    <property type="entry name" value="HisK_dim/P_sf"/>
</dbReference>
<evidence type="ECO:0000256" key="3">
    <source>
        <dbReference type="ARBA" id="ARBA00012438"/>
    </source>
</evidence>
<dbReference type="Gene3D" id="6.10.340.10">
    <property type="match status" value="1"/>
</dbReference>
<dbReference type="EMBL" id="WJBE01000002">
    <property type="protein sequence ID" value="MBC3898691.1"/>
    <property type="molecule type" value="Genomic_DNA"/>
</dbReference>
<evidence type="ECO:0000313" key="12">
    <source>
        <dbReference type="Proteomes" id="UP000622405"/>
    </source>
</evidence>
<dbReference type="Proteomes" id="UP000622405">
    <property type="component" value="Unassembled WGS sequence"/>
</dbReference>
<gene>
    <name evidence="11" type="ORF">GH811_03570</name>
</gene>
<proteinExistence type="predicted"/>
<keyword evidence="8" id="KW-1133">Transmembrane helix</keyword>
<dbReference type="EC" id="2.7.13.3" evidence="3"/>
<comment type="catalytic activity">
    <reaction evidence="1">
        <text>ATP + protein L-histidine = ADP + protein N-phospho-L-histidine.</text>
        <dbReference type="EC" id="2.7.13.3"/>
    </reaction>
</comment>
<evidence type="ECO:0000259" key="9">
    <source>
        <dbReference type="PROSITE" id="PS50109"/>
    </source>
</evidence>
<keyword evidence="5" id="KW-0808">Transferase</keyword>
<dbReference type="RefSeq" id="WP_186893308.1">
    <property type="nucleotide sequence ID" value="NZ_WJBE01000002.1"/>
</dbReference>
<dbReference type="Pfam" id="PF00672">
    <property type="entry name" value="HAMP"/>
    <property type="match status" value="1"/>
</dbReference>
<dbReference type="PRINTS" id="PR00344">
    <property type="entry name" value="BCTRLSENSOR"/>
</dbReference>
<comment type="caution">
    <text evidence="11">The sequence shown here is derived from an EMBL/GenBank/DDBJ whole genome shotgun (WGS) entry which is preliminary data.</text>
</comment>
<feature type="domain" description="Histidine kinase" evidence="9">
    <location>
        <begin position="251"/>
        <end position="464"/>
    </location>
</feature>
<dbReference type="PANTHER" id="PTHR45453">
    <property type="entry name" value="PHOSPHATE REGULON SENSOR PROTEIN PHOR"/>
    <property type="match status" value="1"/>
</dbReference>
<dbReference type="CDD" id="cd06225">
    <property type="entry name" value="HAMP"/>
    <property type="match status" value="1"/>
</dbReference>
<keyword evidence="4" id="KW-0597">Phosphoprotein</keyword>
<dbReference type="SMART" id="SM00388">
    <property type="entry name" value="HisKA"/>
    <property type="match status" value="1"/>
</dbReference>
<dbReference type="SUPFAM" id="SSF158472">
    <property type="entry name" value="HAMP domain-like"/>
    <property type="match status" value="1"/>
</dbReference>
<dbReference type="Gene3D" id="1.10.287.130">
    <property type="match status" value="1"/>
</dbReference>
<protein>
    <recommendedName>
        <fullName evidence="3">histidine kinase</fullName>
        <ecNumber evidence="3">2.7.13.3</ecNumber>
    </recommendedName>
</protein>
<dbReference type="SMART" id="SM00387">
    <property type="entry name" value="HATPase_c"/>
    <property type="match status" value="1"/>
</dbReference>
<feature type="transmembrane region" description="Helical" evidence="8">
    <location>
        <begin position="169"/>
        <end position="189"/>
    </location>
</feature>
<dbReference type="InterPro" id="IPR036890">
    <property type="entry name" value="HATPase_C_sf"/>
</dbReference>